<keyword evidence="2" id="KW-1185">Reference proteome</keyword>
<comment type="caution">
    <text evidence="1">The sequence shown here is derived from an EMBL/GenBank/DDBJ whole genome shotgun (WGS) entry which is preliminary data.</text>
</comment>
<gene>
    <name evidence="1" type="ORF">EYF80_056851</name>
</gene>
<proteinExistence type="predicted"/>
<accession>A0A4Z2EW02</accession>
<name>A0A4Z2EW02_9TELE</name>
<evidence type="ECO:0000313" key="1">
    <source>
        <dbReference type="EMBL" id="TNN32989.1"/>
    </source>
</evidence>
<dbReference type="EMBL" id="SRLO01002400">
    <property type="protein sequence ID" value="TNN32989.1"/>
    <property type="molecule type" value="Genomic_DNA"/>
</dbReference>
<organism evidence="1 2">
    <name type="scientific">Liparis tanakae</name>
    <name type="common">Tanaka's snailfish</name>
    <dbReference type="NCBI Taxonomy" id="230148"/>
    <lineage>
        <taxon>Eukaryota</taxon>
        <taxon>Metazoa</taxon>
        <taxon>Chordata</taxon>
        <taxon>Craniata</taxon>
        <taxon>Vertebrata</taxon>
        <taxon>Euteleostomi</taxon>
        <taxon>Actinopterygii</taxon>
        <taxon>Neopterygii</taxon>
        <taxon>Teleostei</taxon>
        <taxon>Neoteleostei</taxon>
        <taxon>Acanthomorphata</taxon>
        <taxon>Eupercaria</taxon>
        <taxon>Perciformes</taxon>
        <taxon>Cottioidei</taxon>
        <taxon>Cottales</taxon>
        <taxon>Liparidae</taxon>
        <taxon>Liparis</taxon>
    </lineage>
</organism>
<dbReference type="AlphaFoldDB" id="A0A4Z2EW02"/>
<protein>
    <submittedName>
        <fullName evidence="1">Uncharacterized protein</fullName>
    </submittedName>
</protein>
<reference evidence="1 2" key="1">
    <citation type="submission" date="2019-03" db="EMBL/GenBank/DDBJ databases">
        <title>First draft genome of Liparis tanakae, snailfish: a comprehensive survey of snailfish specific genes.</title>
        <authorList>
            <person name="Kim W."/>
            <person name="Song I."/>
            <person name="Jeong J.-H."/>
            <person name="Kim D."/>
            <person name="Kim S."/>
            <person name="Ryu S."/>
            <person name="Song J.Y."/>
            <person name="Lee S.K."/>
        </authorList>
    </citation>
    <scope>NUCLEOTIDE SEQUENCE [LARGE SCALE GENOMIC DNA]</scope>
    <source>
        <tissue evidence="1">Muscle</tissue>
    </source>
</reference>
<dbReference type="Proteomes" id="UP000314294">
    <property type="component" value="Unassembled WGS sequence"/>
</dbReference>
<evidence type="ECO:0000313" key="2">
    <source>
        <dbReference type="Proteomes" id="UP000314294"/>
    </source>
</evidence>
<sequence>MLQEVKEEGPGSVERGAGFILKNTDEGKGEDLVGSFDKWYTIGKEKRREERERRAKDEGGAMSALVIVGGAYPASPWGRSPGA</sequence>